<accession>A0A835M7G2</accession>
<evidence type="ECO:0008006" key="3">
    <source>
        <dbReference type="Google" id="ProtNLM"/>
    </source>
</evidence>
<protein>
    <recommendedName>
        <fullName evidence="3">Actin</fullName>
    </recommendedName>
</protein>
<evidence type="ECO:0000313" key="2">
    <source>
        <dbReference type="Proteomes" id="UP000631114"/>
    </source>
</evidence>
<dbReference type="InterPro" id="IPR004000">
    <property type="entry name" value="Actin"/>
</dbReference>
<evidence type="ECO:0000313" key="1">
    <source>
        <dbReference type="EMBL" id="KAF9622075.1"/>
    </source>
</evidence>
<keyword evidence="2" id="KW-1185">Reference proteome</keyword>
<gene>
    <name evidence="1" type="ORF">IFM89_029359</name>
</gene>
<sequence>SDVQRGQFGKLTTVYVLKDAHVGNEAQFKRGVLTLKYPIEHGIVSNWDDIWRRYGIIPFTTVLSLYASGFTTESVTQSAFKKVILSPMPSFGLDLAERDMTEYCIF</sequence>
<dbReference type="Gene3D" id="2.30.36.70">
    <property type="entry name" value="Actin, Chain A, domain 2"/>
    <property type="match status" value="1"/>
</dbReference>
<dbReference type="SUPFAM" id="SSF53067">
    <property type="entry name" value="Actin-like ATPase domain"/>
    <property type="match status" value="1"/>
</dbReference>
<organism evidence="1 2">
    <name type="scientific">Coptis chinensis</name>
    <dbReference type="NCBI Taxonomy" id="261450"/>
    <lineage>
        <taxon>Eukaryota</taxon>
        <taxon>Viridiplantae</taxon>
        <taxon>Streptophyta</taxon>
        <taxon>Embryophyta</taxon>
        <taxon>Tracheophyta</taxon>
        <taxon>Spermatophyta</taxon>
        <taxon>Magnoliopsida</taxon>
        <taxon>Ranunculales</taxon>
        <taxon>Ranunculaceae</taxon>
        <taxon>Coptidoideae</taxon>
        <taxon>Coptis</taxon>
    </lineage>
</organism>
<comment type="caution">
    <text evidence="1">The sequence shown here is derived from an EMBL/GenBank/DDBJ whole genome shotgun (WGS) entry which is preliminary data.</text>
</comment>
<feature type="non-terminal residue" evidence="1">
    <location>
        <position position="106"/>
    </location>
</feature>
<dbReference type="OrthoDB" id="10059724at2759"/>
<dbReference type="Proteomes" id="UP000631114">
    <property type="component" value="Unassembled WGS sequence"/>
</dbReference>
<dbReference type="InterPro" id="IPR043129">
    <property type="entry name" value="ATPase_NBD"/>
</dbReference>
<dbReference type="AlphaFoldDB" id="A0A835M7G2"/>
<name>A0A835M7G2_9MAGN</name>
<reference evidence="1 2" key="1">
    <citation type="submission" date="2020-10" db="EMBL/GenBank/DDBJ databases">
        <title>The Coptis chinensis genome and diversification of protoberbering-type alkaloids.</title>
        <authorList>
            <person name="Wang B."/>
            <person name="Shu S."/>
            <person name="Song C."/>
            <person name="Liu Y."/>
        </authorList>
    </citation>
    <scope>NUCLEOTIDE SEQUENCE [LARGE SCALE GENOMIC DNA]</scope>
    <source>
        <strain evidence="1">HL-2020</strain>
        <tissue evidence="1">Leaf</tissue>
    </source>
</reference>
<proteinExistence type="predicted"/>
<dbReference type="EMBL" id="JADFTS010000002">
    <property type="protein sequence ID" value="KAF9622075.1"/>
    <property type="molecule type" value="Genomic_DNA"/>
</dbReference>
<dbReference type="PRINTS" id="PR00190">
    <property type="entry name" value="ACTIN"/>
</dbReference>